<feature type="transmembrane region" description="Helical" evidence="12">
    <location>
        <begin position="141"/>
        <end position="165"/>
    </location>
</feature>
<comment type="cofactor">
    <cofactor evidence="12">
        <name>Mg(2+)</name>
        <dbReference type="ChEBI" id="CHEBI:18420"/>
    </cofactor>
</comment>
<name>A0ABV3Z8H1_9BACT</name>
<comment type="similarity">
    <text evidence="2 12">Belongs to the glycosyltransferase 4 family. MraY subfamily.</text>
</comment>
<evidence type="ECO:0000313" key="15">
    <source>
        <dbReference type="Proteomes" id="UP001560573"/>
    </source>
</evidence>
<keyword evidence="7 12" id="KW-0573">Peptidoglycan synthesis</keyword>
<feature type="transmembrane region" description="Helical" evidence="12">
    <location>
        <begin position="20"/>
        <end position="43"/>
    </location>
</feature>
<comment type="caution">
    <text evidence="14">The sequence shown here is derived from an EMBL/GenBank/DDBJ whole genome shotgun (WGS) entry which is preliminary data.</text>
</comment>
<keyword evidence="11 12" id="KW-0961">Cell wall biogenesis/degradation</keyword>
<dbReference type="RefSeq" id="WP_369327299.1">
    <property type="nucleotide sequence ID" value="NZ_JAULBC010000001.1"/>
</dbReference>
<dbReference type="Proteomes" id="UP001560573">
    <property type="component" value="Unassembled WGS sequence"/>
</dbReference>
<evidence type="ECO:0000256" key="1">
    <source>
        <dbReference type="ARBA" id="ARBA00004141"/>
    </source>
</evidence>
<evidence type="ECO:0000256" key="7">
    <source>
        <dbReference type="ARBA" id="ARBA00022984"/>
    </source>
</evidence>
<keyword evidence="12" id="KW-0479">Metal-binding</keyword>
<keyword evidence="5 12" id="KW-0812">Transmembrane</keyword>
<dbReference type="Pfam" id="PF10555">
    <property type="entry name" value="MraY_sig1"/>
    <property type="match status" value="1"/>
</dbReference>
<feature type="transmembrane region" description="Helical" evidence="12">
    <location>
        <begin position="417"/>
        <end position="438"/>
    </location>
</feature>
<dbReference type="NCBIfam" id="TIGR00445">
    <property type="entry name" value="mraY"/>
    <property type="match status" value="1"/>
</dbReference>
<dbReference type="HAMAP" id="MF_00038">
    <property type="entry name" value="MraY"/>
    <property type="match status" value="1"/>
</dbReference>
<keyword evidence="12" id="KW-0460">Magnesium</keyword>
<dbReference type="GO" id="GO:0016740">
    <property type="term" value="F:transferase activity"/>
    <property type="evidence" value="ECO:0007669"/>
    <property type="project" value="UniProtKB-KW"/>
</dbReference>
<dbReference type="PROSITE" id="PS01348">
    <property type="entry name" value="MRAY_2"/>
    <property type="match status" value="1"/>
</dbReference>
<evidence type="ECO:0000256" key="2">
    <source>
        <dbReference type="ARBA" id="ARBA00005583"/>
    </source>
</evidence>
<sequence length="439" mass="48848">MLYSLFNWLKQEFNMSGAGLFQFITFRAVMAILLSLLIATVYGRRIINLLKRRQIGEAVRDLGLTGEQQKKGTPTMGGIIILLAILIPTLLFADLSKVYVRLMVLCTVWLGVIGFLDDYFKLKARKAAQARGESYKKKDSDGLAGTIKIIGQVGLGIIIGATLYFNNTVVVERELASPSTNVTSIVHSGEKLAKDSNVVIRTIDGEQRRFARVKTPITTIPFVKNHEFNYSKLISWIGEGAEKYTWIIYILIVTFIITAVSNGANLTDGIDGLAAGVSAFIGAGIGIFAYVSGNYRIADYLNVMYIPNLAELSIFIGAFVGACIGFLWYNTFPAQVFMGDTGSLALGGIIASLAIIIRKELLIPIFCSVFLVENLSVIIQVTYFKYTKKKYGEGRRVFLMSPLHHHYQKKGYHENKIVMRFWIITLLCVLFSIVTLKIR</sequence>
<evidence type="ECO:0000256" key="8">
    <source>
        <dbReference type="ARBA" id="ARBA00022989"/>
    </source>
</evidence>
<comment type="subcellular location">
    <subcellularLocation>
        <location evidence="12">Cell membrane</location>
        <topology evidence="12">Multi-pass membrane protein</topology>
    </subcellularLocation>
    <subcellularLocation>
        <location evidence="1">Membrane</location>
        <topology evidence="1">Multi-pass membrane protein</topology>
    </subcellularLocation>
</comment>
<dbReference type="PROSITE" id="PS01347">
    <property type="entry name" value="MRAY_1"/>
    <property type="match status" value="1"/>
</dbReference>
<evidence type="ECO:0000313" key="14">
    <source>
        <dbReference type="EMBL" id="MEX6685910.1"/>
    </source>
</evidence>
<dbReference type="InterPro" id="IPR000715">
    <property type="entry name" value="Glycosyl_transferase_4"/>
</dbReference>
<keyword evidence="15" id="KW-1185">Reference proteome</keyword>
<feature type="transmembrane region" description="Helical" evidence="12">
    <location>
        <begin position="273"/>
        <end position="292"/>
    </location>
</feature>
<organism evidence="14 15">
    <name type="scientific">Danxiaibacter flavus</name>
    <dbReference type="NCBI Taxonomy" id="3049108"/>
    <lineage>
        <taxon>Bacteria</taxon>
        <taxon>Pseudomonadati</taxon>
        <taxon>Bacteroidota</taxon>
        <taxon>Chitinophagia</taxon>
        <taxon>Chitinophagales</taxon>
        <taxon>Chitinophagaceae</taxon>
        <taxon>Danxiaibacter</taxon>
    </lineage>
</organism>
<keyword evidence="9 12" id="KW-0472">Membrane</keyword>
<evidence type="ECO:0000256" key="13">
    <source>
        <dbReference type="NCBIfam" id="TIGR00445"/>
    </source>
</evidence>
<comment type="pathway">
    <text evidence="12">Cell wall biogenesis; peptidoglycan biosynthesis.</text>
</comment>
<keyword evidence="8 12" id="KW-1133">Transmembrane helix</keyword>
<dbReference type="InterPro" id="IPR003524">
    <property type="entry name" value="PNAcMuramoyl-5peptid_Trfase"/>
</dbReference>
<evidence type="ECO:0000256" key="6">
    <source>
        <dbReference type="ARBA" id="ARBA00022960"/>
    </source>
</evidence>
<dbReference type="EC" id="2.7.8.13" evidence="12 13"/>
<feature type="transmembrane region" description="Helical" evidence="12">
    <location>
        <begin position="99"/>
        <end position="120"/>
    </location>
</feature>
<keyword evidence="6 12" id="KW-0133">Cell shape</keyword>
<evidence type="ECO:0000256" key="12">
    <source>
        <dbReference type="HAMAP-Rule" id="MF_00038"/>
    </source>
</evidence>
<feature type="transmembrane region" description="Helical" evidence="12">
    <location>
        <begin position="336"/>
        <end position="357"/>
    </location>
</feature>
<keyword evidence="3 12" id="KW-0132">Cell division</keyword>
<keyword evidence="4 12" id="KW-0808">Transferase</keyword>
<dbReference type="CDD" id="cd06852">
    <property type="entry name" value="GT_MraY"/>
    <property type="match status" value="1"/>
</dbReference>
<evidence type="ECO:0000256" key="5">
    <source>
        <dbReference type="ARBA" id="ARBA00022692"/>
    </source>
</evidence>
<keyword evidence="12" id="KW-1003">Cell membrane</keyword>
<evidence type="ECO:0000256" key="10">
    <source>
        <dbReference type="ARBA" id="ARBA00023306"/>
    </source>
</evidence>
<feature type="transmembrane region" description="Helical" evidence="12">
    <location>
        <begin position="75"/>
        <end position="93"/>
    </location>
</feature>
<proteinExistence type="inferred from homology"/>
<protein>
    <recommendedName>
        <fullName evidence="12 13">Phospho-N-acetylmuramoyl-pentapeptide-transferase</fullName>
        <ecNumber evidence="12 13">2.7.8.13</ecNumber>
    </recommendedName>
    <alternativeName>
        <fullName evidence="12">UDP-MurNAc-pentapeptide phosphotransferase</fullName>
    </alternativeName>
</protein>
<evidence type="ECO:0000256" key="4">
    <source>
        <dbReference type="ARBA" id="ARBA00022679"/>
    </source>
</evidence>
<keyword evidence="10 12" id="KW-0131">Cell cycle</keyword>
<feature type="transmembrane region" description="Helical" evidence="12">
    <location>
        <begin position="246"/>
        <end position="266"/>
    </location>
</feature>
<dbReference type="InterPro" id="IPR018480">
    <property type="entry name" value="PNAcMuramoyl-5peptid_Trfase_CS"/>
</dbReference>
<dbReference type="Pfam" id="PF00953">
    <property type="entry name" value="Glycos_transf_4"/>
    <property type="match status" value="1"/>
</dbReference>
<reference evidence="14 15" key="1">
    <citation type="submission" date="2023-07" db="EMBL/GenBank/DDBJ databases">
        <authorList>
            <person name="Lian W.-H."/>
        </authorList>
    </citation>
    <scope>NUCLEOTIDE SEQUENCE [LARGE SCALE GENOMIC DNA]</scope>
    <source>
        <strain evidence="14 15">SYSU DXS3180</strain>
    </source>
</reference>
<gene>
    <name evidence="12 14" type="primary">mraY</name>
    <name evidence="14" type="ORF">QTN47_00300</name>
</gene>
<accession>A0ABV3Z8H1</accession>
<dbReference type="PANTHER" id="PTHR22926:SF5">
    <property type="entry name" value="PHOSPHO-N-ACETYLMURAMOYL-PENTAPEPTIDE-TRANSFERASE HOMOLOG"/>
    <property type="match status" value="1"/>
</dbReference>
<feature type="transmembrane region" description="Helical" evidence="12">
    <location>
        <begin position="363"/>
        <end position="386"/>
    </location>
</feature>
<evidence type="ECO:0000256" key="11">
    <source>
        <dbReference type="ARBA" id="ARBA00023316"/>
    </source>
</evidence>
<feature type="transmembrane region" description="Helical" evidence="12">
    <location>
        <begin position="312"/>
        <end position="329"/>
    </location>
</feature>
<evidence type="ECO:0000256" key="9">
    <source>
        <dbReference type="ARBA" id="ARBA00023136"/>
    </source>
</evidence>
<evidence type="ECO:0000256" key="3">
    <source>
        <dbReference type="ARBA" id="ARBA00022618"/>
    </source>
</evidence>
<comment type="function">
    <text evidence="12">Catalyzes the initial step of the lipid cycle reactions in the biosynthesis of the cell wall peptidoglycan: transfers peptidoglycan precursor phospho-MurNAc-pentapeptide from UDP-MurNAc-pentapeptide onto the lipid carrier undecaprenyl phosphate, yielding undecaprenyl-pyrophosphoryl-MurNAc-pentapeptide, known as lipid I.</text>
</comment>
<dbReference type="PANTHER" id="PTHR22926">
    <property type="entry name" value="PHOSPHO-N-ACETYLMURAMOYL-PENTAPEPTIDE-TRANSFERASE"/>
    <property type="match status" value="1"/>
</dbReference>
<comment type="catalytic activity">
    <reaction evidence="12">
        <text>UDP-N-acetyl-alpha-D-muramoyl-L-alanyl-gamma-D-glutamyl-meso-2,6-diaminopimeloyl-D-alanyl-D-alanine + di-trans,octa-cis-undecaprenyl phosphate = di-trans,octa-cis-undecaprenyl diphospho-N-acetyl-alpha-D-muramoyl-L-alanyl-D-glutamyl-meso-2,6-diaminopimeloyl-D-alanyl-D-alanine + UMP</text>
        <dbReference type="Rhea" id="RHEA:28386"/>
        <dbReference type="ChEBI" id="CHEBI:57865"/>
        <dbReference type="ChEBI" id="CHEBI:60392"/>
        <dbReference type="ChEBI" id="CHEBI:61386"/>
        <dbReference type="ChEBI" id="CHEBI:61387"/>
        <dbReference type="EC" id="2.7.8.13"/>
    </reaction>
</comment>
<dbReference type="EMBL" id="JAULBC010000001">
    <property type="protein sequence ID" value="MEX6685910.1"/>
    <property type="molecule type" value="Genomic_DNA"/>
</dbReference>